<accession>A0AC35UGI2</accession>
<reference evidence="2" key="1">
    <citation type="submission" date="2016-11" db="UniProtKB">
        <authorList>
            <consortium name="WormBaseParasite"/>
        </authorList>
    </citation>
    <scope>IDENTIFICATION</scope>
    <source>
        <strain evidence="2">KR3021</strain>
    </source>
</reference>
<evidence type="ECO:0000313" key="2">
    <source>
        <dbReference type="WBParaSite" id="RSKR_0001116500.1"/>
    </source>
</evidence>
<sequence>MLLLNLALTKELPFTKVYLHGLVRDEQGRKMSKSLGNVIDPLDVIEGITLGDMIKRNRDSSLNENEIILSEQHLRKKYPEGIKAMGADALRFAFLKHDMTGVDVNMDVNETVTEGYKFCNKLWNVSKFAKISFDNVAPDLSSADQLLLKDDADVMNLTKPPMAYSYNNYFGNGSDDQANNYNNNYQHSSSNMAANNNLVSKASQNDHSSPLSFQPIEYDNTIYPINETVFGTNNSANFEDNINLNDYNDWDIDCTDLENYLGNDSSVVEKILEEDECSPSTPAPLPNFGHVVHEDERLPKAEYIEVVRQSDASSSRSSKRAPKRTQFPDYVTENAYETPAKKRAAKKGLTPRKIPGTRSYQAVPDEERDEGWREKRDKNNEAVLKSRVKKKQLEEEKEKVLTELRDKSKNDDRKMHNLEKTLADKDRVIAEKDRLLRGKDARIASLETELRQKEFEIQQANNSFYPDPYENTFNNHMTG</sequence>
<proteinExistence type="predicted"/>
<organism evidence="1 2">
    <name type="scientific">Rhabditophanes sp. KR3021</name>
    <dbReference type="NCBI Taxonomy" id="114890"/>
    <lineage>
        <taxon>Eukaryota</taxon>
        <taxon>Metazoa</taxon>
        <taxon>Ecdysozoa</taxon>
        <taxon>Nematoda</taxon>
        <taxon>Chromadorea</taxon>
        <taxon>Rhabditida</taxon>
        <taxon>Tylenchina</taxon>
        <taxon>Panagrolaimomorpha</taxon>
        <taxon>Strongyloidoidea</taxon>
        <taxon>Alloionematidae</taxon>
        <taxon>Rhabditophanes</taxon>
    </lineage>
</organism>
<dbReference type="WBParaSite" id="RSKR_0001116500.1">
    <property type="protein sequence ID" value="RSKR_0001116500.1"/>
    <property type="gene ID" value="RSKR_0001116500"/>
</dbReference>
<evidence type="ECO:0000313" key="1">
    <source>
        <dbReference type="Proteomes" id="UP000095286"/>
    </source>
</evidence>
<name>A0AC35UGI2_9BILA</name>
<dbReference type="Proteomes" id="UP000095286">
    <property type="component" value="Unplaced"/>
</dbReference>
<protein>
    <submittedName>
        <fullName evidence="2">Valine--tRNA ligase</fullName>
    </submittedName>
</protein>